<feature type="domain" description="Glucose-methanol-choline oxidoreductase N-terminal" evidence="9">
    <location>
        <begin position="108"/>
        <end position="131"/>
    </location>
</feature>
<keyword evidence="12" id="KW-1185">Reference proteome</keyword>
<dbReference type="PIRSF" id="PIRSF000137">
    <property type="entry name" value="Alcohol_oxidase"/>
    <property type="match status" value="1"/>
</dbReference>
<comment type="cofactor">
    <cofactor evidence="1 7">
        <name>FAD</name>
        <dbReference type="ChEBI" id="CHEBI:57692"/>
    </cofactor>
</comment>
<dbReference type="InterPro" id="IPR007867">
    <property type="entry name" value="GMC_OxRtase_C"/>
</dbReference>
<feature type="active site" description="Proton acceptor" evidence="6">
    <location>
        <position position="580"/>
    </location>
</feature>
<evidence type="ECO:0000256" key="1">
    <source>
        <dbReference type="ARBA" id="ARBA00001974"/>
    </source>
</evidence>
<evidence type="ECO:0000256" key="6">
    <source>
        <dbReference type="PIRSR" id="PIRSR000137-1"/>
    </source>
</evidence>
<dbReference type="InterPro" id="IPR000172">
    <property type="entry name" value="GMC_OxRdtase_N"/>
</dbReference>
<dbReference type="Proteomes" id="UP001320245">
    <property type="component" value="Unassembled WGS sequence"/>
</dbReference>
<evidence type="ECO:0000256" key="8">
    <source>
        <dbReference type="RuleBase" id="RU003968"/>
    </source>
</evidence>
<feature type="active site" description="Proton donor" evidence="6">
    <location>
        <position position="537"/>
    </location>
</feature>
<dbReference type="SUPFAM" id="SSF51905">
    <property type="entry name" value="FAD/NAD(P)-binding domain"/>
    <property type="match status" value="1"/>
</dbReference>
<dbReference type="InterPro" id="IPR036188">
    <property type="entry name" value="FAD/NAD-bd_sf"/>
</dbReference>
<evidence type="ECO:0000313" key="11">
    <source>
        <dbReference type="EMBL" id="KAK7748173.1"/>
    </source>
</evidence>
<dbReference type="InterPro" id="IPR012132">
    <property type="entry name" value="GMC_OxRdtase"/>
</dbReference>
<keyword evidence="5" id="KW-0560">Oxidoreductase</keyword>
<dbReference type="PANTHER" id="PTHR11552:SF201">
    <property type="entry name" value="GLUCOSE-METHANOL-CHOLINE OXIDOREDUCTASE N-TERMINAL DOMAIN-CONTAINING PROTEIN"/>
    <property type="match status" value="1"/>
</dbReference>
<dbReference type="Gene3D" id="3.50.50.60">
    <property type="entry name" value="FAD/NAD(P)-binding domain"/>
    <property type="match status" value="1"/>
</dbReference>
<dbReference type="SUPFAM" id="SSF54373">
    <property type="entry name" value="FAD-linked reductases, C-terminal domain"/>
    <property type="match status" value="1"/>
</dbReference>
<evidence type="ECO:0000256" key="2">
    <source>
        <dbReference type="ARBA" id="ARBA00010790"/>
    </source>
</evidence>
<comment type="similarity">
    <text evidence="2 8">Belongs to the GMC oxidoreductase family.</text>
</comment>
<sequence length="600" mass="64540">MKNTIPLSLFATAVAARPGAPIRDQASVTDYDYIVVGGGTSGLVVANRLSEDSSVSVLVIERGDSVLNNANVTDVNGYGKAFGTAIDYAFQTIPQTFANNESATMRAAKALGGTSTINGLAYTRAEASQIDAWETVGNQGWNWTTLFPYYLKSETFEVPDEARVAAGHFSWISEYHGESGPLHTGFVYGDTNDSYPVSMNATYKALNLPWNEDPNGGSMIGFSSYPKTIDQDLNVRWDAARAYYYPYENRTNLKVLLSTTANKLTWANTNNDSSATASGVEITAADGTVSVVTARKEVILSAGALVSPLLLELSGVGNPALLSQYGIETVVELPTVGENLQDQINNELKYQPPSNFTAAYDGGGAQLVAYPAASHVFGANESTVSEALKSQLSAYADAVAIANGNVTKASDLLDFFQLQYDLIFEKEIPYAEVLIYVSSGVWGAEYWGLLPFSRGSIHISQANSTDDAVINPNYFMLDYDTELQVSVAKFIREVFATEPFAALAGTETTPGFDLVSNDADLATWKDWAVNKYRSNFHPVATAAMLPKEKGGVVDSELKVYGTSNVRVIDASILPFQVCGHLVSTLYAVAERASDLIKASA</sequence>
<name>A0AAN9YK77_9PEZI</name>
<dbReference type="AlphaFoldDB" id="A0AAN9YK77"/>
<evidence type="ECO:0000256" key="3">
    <source>
        <dbReference type="ARBA" id="ARBA00022630"/>
    </source>
</evidence>
<evidence type="ECO:0000313" key="12">
    <source>
        <dbReference type="Proteomes" id="UP001320245"/>
    </source>
</evidence>
<accession>A0AAN9YK77</accession>
<dbReference type="Gene3D" id="3.30.560.10">
    <property type="entry name" value="Glucose Oxidase, domain 3"/>
    <property type="match status" value="1"/>
</dbReference>
<feature type="binding site" evidence="7">
    <location>
        <position position="114"/>
    </location>
    <ligand>
        <name>FAD</name>
        <dbReference type="ChEBI" id="CHEBI:57692"/>
    </ligand>
</feature>
<organism evidence="11 12">
    <name type="scientific">Cytospora paraplurivora</name>
    <dbReference type="NCBI Taxonomy" id="2898453"/>
    <lineage>
        <taxon>Eukaryota</taxon>
        <taxon>Fungi</taxon>
        <taxon>Dikarya</taxon>
        <taxon>Ascomycota</taxon>
        <taxon>Pezizomycotina</taxon>
        <taxon>Sordariomycetes</taxon>
        <taxon>Sordariomycetidae</taxon>
        <taxon>Diaporthales</taxon>
        <taxon>Cytosporaceae</taxon>
        <taxon>Cytospora</taxon>
    </lineage>
</organism>
<evidence type="ECO:0000256" key="5">
    <source>
        <dbReference type="ARBA" id="ARBA00023002"/>
    </source>
</evidence>
<dbReference type="PROSITE" id="PS00623">
    <property type="entry name" value="GMC_OXRED_1"/>
    <property type="match status" value="1"/>
</dbReference>
<dbReference type="GO" id="GO:0016614">
    <property type="term" value="F:oxidoreductase activity, acting on CH-OH group of donors"/>
    <property type="evidence" value="ECO:0007669"/>
    <property type="project" value="InterPro"/>
</dbReference>
<feature type="binding site" evidence="7">
    <location>
        <begin position="40"/>
        <end position="41"/>
    </location>
    <ligand>
        <name>FAD</name>
        <dbReference type="ChEBI" id="CHEBI:57692"/>
    </ligand>
</feature>
<keyword evidence="4 7" id="KW-0274">FAD</keyword>
<comment type="caution">
    <text evidence="11">The sequence shown here is derived from an EMBL/GenBank/DDBJ whole genome shotgun (WGS) entry which is preliminary data.</text>
</comment>
<evidence type="ECO:0000256" key="4">
    <source>
        <dbReference type="ARBA" id="ARBA00022827"/>
    </source>
</evidence>
<dbReference type="PANTHER" id="PTHR11552">
    <property type="entry name" value="GLUCOSE-METHANOL-CHOLINE GMC OXIDOREDUCTASE"/>
    <property type="match status" value="1"/>
</dbReference>
<reference evidence="11 12" key="1">
    <citation type="journal article" date="2023" name="PLoS ONE">
        <title>Cytospora paraplurivora sp. nov. isolated from orchards with fruit tree decline syndrome in Ontario, Canada.</title>
        <authorList>
            <person name="Ilyukhin E."/>
            <person name="Nguyen H.D.T."/>
            <person name="Castle A.J."/>
            <person name="Ellouze W."/>
        </authorList>
    </citation>
    <scope>NUCLEOTIDE SEQUENCE [LARGE SCALE GENOMIC DNA]</scope>
    <source>
        <strain evidence="11 12">FDS-564</strain>
    </source>
</reference>
<proteinExistence type="inferred from homology"/>
<dbReference type="Pfam" id="PF00732">
    <property type="entry name" value="GMC_oxred_N"/>
    <property type="match status" value="1"/>
</dbReference>
<evidence type="ECO:0000256" key="7">
    <source>
        <dbReference type="PIRSR" id="PIRSR000137-2"/>
    </source>
</evidence>
<gene>
    <name evidence="11" type="ORF">SLS53_001428</name>
</gene>
<evidence type="ECO:0000259" key="10">
    <source>
        <dbReference type="PROSITE" id="PS00624"/>
    </source>
</evidence>
<evidence type="ECO:0000259" key="9">
    <source>
        <dbReference type="PROSITE" id="PS00623"/>
    </source>
</evidence>
<keyword evidence="3 8" id="KW-0285">Flavoprotein</keyword>
<dbReference type="PROSITE" id="PS00624">
    <property type="entry name" value="GMC_OXRED_2"/>
    <property type="match status" value="1"/>
</dbReference>
<feature type="domain" description="Glucose-methanol-choline oxidoreductase N-terminal" evidence="10">
    <location>
        <begin position="303"/>
        <end position="317"/>
    </location>
</feature>
<dbReference type="GO" id="GO:0050660">
    <property type="term" value="F:flavin adenine dinucleotide binding"/>
    <property type="evidence" value="ECO:0007669"/>
    <property type="project" value="InterPro"/>
</dbReference>
<dbReference type="Pfam" id="PF05199">
    <property type="entry name" value="GMC_oxred_C"/>
    <property type="match status" value="1"/>
</dbReference>
<dbReference type="EMBL" id="JAJSPL020000003">
    <property type="protein sequence ID" value="KAK7748173.1"/>
    <property type="molecule type" value="Genomic_DNA"/>
</dbReference>
<dbReference type="Gene3D" id="4.10.450.10">
    <property type="entry name" value="Glucose Oxidase, domain 2"/>
    <property type="match status" value="1"/>
</dbReference>
<protein>
    <recommendedName>
        <fullName evidence="9 10">Glucose-methanol-choline oxidoreductase N-terminal domain-containing protein</fullName>
    </recommendedName>
</protein>
<dbReference type="InterPro" id="IPR027424">
    <property type="entry name" value="Glucose_Oxidase_domain_2"/>
</dbReference>